<feature type="compositionally biased region" description="Pro residues" evidence="1">
    <location>
        <begin position="149"/>
        <end position="164"/>
    </location>
</feature>
<accession>A0A6J5R3T4</accession>
<organism evidence="2">
    <name type="scientific">uncultured Caudovirales phage</name>
    <dbReference type="NCBI Taxonomy" id="2100421"/>
    <lineage>
        <taxon>Viruses</taxon>
        <taxon>Duplodnaviria</taxon>
        <taxon>Heunggongvirae</taxon>
        <taxon>Uroviricota</taxon>
        <taxon>Caudoviricetes</taxon>
        <taxon>Peduoviridae</taxon>
        <taxon>Maltschvirus</taxon>
        <taxon>Maltschvirus maltsch</taxon>
    </lineage>
</organism>
<evidence type="ECO:0000313" key="2">
    <source>
        <dbReference type="EMBL" id="CAB4188221.1"/>
    </source>
</evidence>
<reference evidence="2" key="1">
    <citation type="submission" date="2020-05" db="EMBL/GenBank/DDBJ databases">
        <authorList>
            <person name="Chiriac C."/>
            <person name="Salcher M."/>
            <person name="Ghai R."/>
            <person name="Kavagutti S V."/>
        </authorList>
    </citation>
    <scope>NUCLEOTIDE SEQUENCE</scope>
</reference>
<feature type="region of interest" description="Disordered" evidence="1">
    <location>
        <begin position="142"/>
        <end position="164"/>
    </location>
</feature>
<proteinExistence type="predicted"/>
<sequence length="164" mass="16500">MSVPSEKLMEMIKGQRGAPSAAPAPAAPDTSAQSDEETPPMSAPMSTPEPKMGSREGAMINISMAMDLIEQALPALGSESPEGAKALAVLRQMSGILGGKKEKTKELQNAEIMQMLQNLPQAGGATPEGKAMAAAPAIPGMAPAGGGMPMPPGGMSPGGAPQPQ</sequence>
<feature type="compositionally biased region" description="Low complexity" evidence="1">
    <location>
        <begin position="18"/>
        <end position="28"/>
    </location>
</feature>
<evidence type="ECO:0000256" key="1">
    <source>
        <dbReference type="SAM" id="MobiDB-lite"/>
    </source>
</evidence>
<name>A0A6J5R3T4_9CAUD</name>
<protein>
    <submittedName>
        <fullName evidence="2">Uncharacterized protein</fullName>
    </submittedName>
</protein>
<dbReference type="EMBL" id="LR797128">
    <property type="protein sequence ID" value="CAB4188221.1"/>
    <property type="molecule type" value="Genomic_DNA"/>
</dbReference>
<feature type="region of interest" description="Disordered" evidence="1">
    <location>
        <begin position="1"/>
        <end position="54"/>
    </location>
</feature>
<gene>
    <name evidence="2" type="ORF">UFOVP1174_10</name>
</gene>